<dbReference type="Proteomes" id="UP001567538">
    <property type="component" value="Unassembled WGS sequence"/>
</dbReference>
<evidence type="ECO:0008006" key="3">
    <source>
        <dbReference type="Google" id="ProtNLM"/>
    </source>
</evidence>
<dbReference type="PANTHER" id="PTHR34377">
    <property type="entry name" value="TETRATRICOPEPTIDE REPEAT (TPR)-LIKE SUPERFAMILY PROTEIN"/>
    <property type="match status" value="1"/>
</dbReference>
<sequence length="186" mass="21448">MKSSFGHHFLDLYYNVGHYLEFKNHDTLVNEVLTFNQQHPYKYTQSNTNYFNNKKVAALKLLAATILILALYPTSLQAQWQPRPLCVSQLALVNGACGQLPYAPLPPSGEAESEQHRHHRQRREGHVETAKEEECCRWLKEVDNVCMCDLLVHLPPFLTRPVHEYKVVVYDSCELSFSCASRLVNF</sequence>
<name>A0ABD1HVU6_SALDI</name>
<protein>
    <recommendedName>
        <fullName evidence="3">Bifunctional inhibitor/plant lipid transfer protein/seed storage helical domain-containing protein</fullName>
    </recommendedName>
</protein>
<proteinExistence type="predicted"/>
<accession>A0ABD1HVU6</accession>
<reference evidence="1 2" key="1">
    <citation type="submission" date="2024-06" db="EMBL/GenBank/DDBJ databases">
        <title>A chromosome level genome sequence of Diviner's sage (Salvia divinorum).</title>
        <authorList>
            <person name="Ford S.A."/>
            <person name="Ro D.-K."/>
            <person name="Ness R.W."/>
            <person name="Phillips M.A."/>
        </authorList>
    </citation>
    <scope>NUCLEOTIDE SEQUENCE [LARGE SCALE GENOMIC DNA]</scope>
    <source>
        <strain evidence="1">SAF-2024a</strain>
        <tissue evidence="1">Leaf</tissue>
    </source>
</reference>
<evidence type="ECO:0000313" key="1">
    <source>
        <dbReference type="EMBL" id="KAL1559683.1"/>
    </source>
</evidence>
<keyword evidence="2" id="KW-1185">Reference proteome</keyword>
<dbReference type="AlphaFoldDB" id="A0ABD1HVU6"/>
<evidence type="ECO:0000313" key="2">
    <source>
        <dbReference type="Proteomes" id="UP001567538"/>
    </source>
</evidence>
<organism evidence="1 2">
    <name type="scientific">Salvia divinorum</name>
    <name type="common">Maria pastora</name>
    <name type="synonym">Diviner's sage</name>
    <dbReference type="NCBI Taxonomy" id="28513"/>
    <lineage>
        <taxon>Eukaryota</taxon>
        <taxon>Viridiplantae</taxon>
        <taxon>Streptophyta</taxon>
        <taxon>Embryophyta</taxon>
        <taxon>Tracheophyta</taxon>
        <taxon>Spermatophyta</taxon>
        <taxon>Magnoliopsida</taxon>
        <taxon>eudicotyledons</taxon>
        <taxon>Gunneridae</taxon>
        <taxon>Pentapetalae</taxon>
        <taxon>asterids</taxon>
        <taxon>lamiids</taxon>
        <taxon>Lamiales</taxon>
        <taxon>Lamiaceae</taxon>
        <taxon>Nepetoideae</taxon>
        <taxon>Mentheae</taxon>
        <taxon>Salviinae</taxon>
        <taxon>Salvia</taxon>
        <taxon>Salvia subgen. Calosphace</taxon>
    </lineage>
</organism>
<dbReference type="PANTHER" id="PTHR34377:SF3">
    <property type="entry name" value="TETRATRICOPEPTIDE REPEAT (TPR)-LIKE SUPERFAMILY PROTEIN"/>
    <property type="match status" value="1"/>
</dbReference>
<dbReference type="EMBL" id="JBEAFC010000004">
    <property type="protein sequence ID" value="KAL1559683.1"/>
    <property type="molecule type" value="Genomic_DNA"/>
</dbReference>
<comment type="caution">
    <text evidence="1">The sequence shown here is derived from an EMBL/GenBank/DDBJ whole genome shotgun (WGS) entry which is preliminary data.</text>
</comment>
<gene>
    <name evidence="1" type="ORF">AAHA92_09998</name>
</gene>